<comment type="caution">
    <text evidence="1">The sequence shown here is derived from an EMBL/GenBank/DDBJ whole genome shotgun (WGS) entry which is preliminary data.</text>
</comment>
<dbReference type="Proteomes" id="UP000499080">
    <property type="component" value="Unassembled WGS sequence"/>
</dbReference>
<evidence type="ECO:0000313" key="2">
    <source>
        <dbReference type="Proteomes" id="UP000499080"/>
    </source>
</evidence>
<protein>
    <submittedName>
        <fullName evidence="1">Uncharacterized protein</fullName>
    </submittedName>
</protein>
<dbReference type="OrthoDB" id="10361969at2759"/>
<keyword evidence="2" id="KW-1185">Reference proteome</keyword>
<gene>
    <name evidence="1" type="ORF">AVEN_23293_1</name>
</gene>
<reference evidence="1 2" key="1">
    <citation type="journal article" date="2019" name="Sci. Rep.">
        <title>Orb-weaving spider Araneus ventricosus genome elucidates the spidroin gene catalogue.</title>
        <authorList>
            <person name="Kono N."/>
            <person name="Nakamura H."/>
            <person name="Ohtoshi R."/>
            <person name="Moran D.A.P."/>
            <person name="Shinohara A."/>
            <person name="Yoshida Y."/>
            <person name="Fujiwara M."/>
            <person name="Mori M."/>
            <person name="Tomita M."/>
            <person name="Arakawa K."/>
        </authorList>
    </citation>
    <scope>NUCLEOTIDE SEQUENCE [LARGE SCALE GENOMIC DNA]</scope>
</reference>
<proteinExistence type="predicted"/>
<dbReference type="EMBL" id="BGPR01001363">
    <property type="protein sequence ID" value="GBM52060.1"/>
    <property type="molecule type" value="Genomic_DNA"/>
</dbReference>
<evidence type="ECO:0000313" key="1">
    <source>
        <dbReference type="EMBL" id="GBM52060.1"/>
    </source>
</evidence>
<dbReference type="AlphaFoldDB" id="A0A4Y2GEM4"/>
<name>A0A4Y2GEM4_ARAVE</name>
<organism evidence="1 2">
    <name type="scientific">Araneus ventricosus</name>
    <name type="common">Orbweaver spider</name>
    <name type="synonym">Epeira ventricosa</name>
    <dbReference type="NCBI Taxonomy" id="182803"/>
    <lineage>
        <taxon>Eukaryota</taxon>
        <taxon>Metazoa</taxon>
        <taxon>Ecdysozoa</taxon>
        <taxon>Arthropoda</taxon>
        <taxon>Chelicerata</taxon>
        <taxon>Arachnida</taxon>
        <taxon>Araneae</taxon>
        <taxon>Araneomorphae</taxon>
        <taxon>Entelegynae</taxon>
        <taxon>Araneoidea</taxon>
        <taxon>Araneidae</taxon>
        <taxon>Araneus</taxon>
    </lineage>
</organism>
<sequence>MSVGDRTGCLSTCHLSESSLDISGVHITPTAHVLYHHRGSTRLNSPLLTNRVYGLMMLSPYSYMCIRPLQLETRLARPGNVLPVINSPMVVLSGPGEE</sequence>
<accession>A0A4Y2GEM4</accession>